<feature type="transmembrane region" description="Helical" evidence="6">
    <location>
        <begin position="189"/>
        <end position="212"/>
    </location>
</feature>
<keyword evidence="2 6" id="KW-0812">Transmembrane</keyword>
<comment type="subcellular location">
    <subcellularLocation>
        <location evidence="1">Membrane</location>
        <topology evidence="1">Multi-pass membrane protein</topology>
    </subcellularLocation>
</comment>
<dbReference type="SMART" id="SM00679">
    <property type="entry name" value="CTNS"/>
    <property type="match status" value="2"/>
</dbReference>
<keyword evidence="3 6" id="KW-1133">Transmembrane helix</keyword>
<sequence length="260" mass="29142">MPTNQVAENVLGTIGTICWTIQLVPQIWKSWRTKSTEGLSAHLVFLWALSAPFFGVYAIIRNLNVPLIVQPQILSLLCLTSWAQCQYYGHLQKVTTTMVVYVIILAVLAGFEIGMVFAVRPSYRDGNSRPIQFFGIFSSVLLSIALLPQYYEIYKHREVIGISILFMLVDLMGGVFSILSLVFKAEFDVIAAVTYSLVVFLDGIVILLALILNPLAKRRRKREAQADAVMAEHSTAPTPFLDQNEANLRHSDNNPQLKIQ</sequence>
<accession>A0ABP1DDI1</accession>
<dbReference type="PANTHER" id="PTHR16201">
    <property type="entry name" value="SEVEN TRANSMEMBRANE PROTEIN 1-RELATED"/>
    <property type="match status" value="1"/>
</dbReference>
<evidence type="ECO:0000256" key="2">
    <source>
        <dbReference type="ARBA" id="ARBA00022692"/>
    </source>
</evidence>
<dbReference type="Proteomes" id="UP001497453">
    <property type="component" value="Chromosome 4"/>
</dbReference>
<evidence type="ECO:0000256" key="1">
    <source>
        <dbReference type="ARBA" id="ARBA00004141"/>
    </source>
</evidence>
<feature type="transmembrane region" description="Helical" evidence="6">
    <location>
        <begin position="39"/>
        <end position="60"/>
    </location>
</feature>
<evidence type="ECO:0000256" key="5">
    <source>
        <dbReference type="SAM" id="MobiDB-lite"/>
    </source>
</evidence>
<name>A0ABP1DDI1_9APHY</name>
<dbReference type="InterPro" id="IPR051415">
    <property type="entry name" value="LAAT-1"/>
</dbReference>
<protein>
    <recommendedName>
        <fullName evidence="9">PQ-loop-domain-containing protein</fullName>
    </recommendedName>
</protein>
<evidence type="ECO:0000256" key="3">
    <source>
        <dbReference type="ARBA" id="ARBA00022989"/>
    </source>
</evidence>
<evidence type="ECO:0000256" key="6">
    <source>
        <dbReference type="SAM" id="Phobius"/>
    </source>
</evidence>
<dbReference type="EMBL" id="OZ037947">
    <property type="protein sequence ID" value="CAL1705900.1"/>
    <property type="molecule type" value="Genomic_DNA"/>
</dbReference>
<gene>
    <name evidence="7" type="ORF">GFSPODELE1_LOCUS5636</name>
</gene>
<keyword evidence="4 6" id="KW-0472">Membrane</keyword>
<dbReference type="Gene3D" id="1.20.1280.290">
    <property type="match status" value="2"/>
</dbReference>
<evidence type="ECO:0008006" key="9">
    <source>
        <dbReference type="Google" id="ProtNLM"/>
    </source>
</evidence>
<organism evidence="7 8">
    <name type="scientific">Somion occarium</name>
    <dbReference type="NCBI Taxonomy" id="3059160"/>
    <lineage>
        <taxon>Eukaryota</taxon>
        <taxon>Fungi</taxon>
        <taxon>Dikarya</taxon>
        <taxon>Basidiomycota</taxon>
        <taxon>Agaricomycotina</taxon>
        <taxon>Agaricomycetes</taxon>
        <taxon>Polyporales</taxon>
        <taxon>Cerrenaceae</taxon>
        <taxon>Somion</taxon>
    </lineage>
</organism>
<keyword evidence="8" id="KW-1185">Reference proteome</keyword>
<feature type="transmembrane region" description="Helical" evidence="6">
    <location>
        <begin position="98"/>
        <end position="119"/>
    </location>
</feature>
<evidence type="ECO:0000256" key="4">
    <source>
        <dbReference type="ARBA" id="ARBA00023136"/>
    </source>
</evidence>
<proteinExistence type="predicted"/>
<feature type="transmembrane region" description="Helical" evidence="6">
    <location>
        <begin position="159"/>
        <end position="183"/>
    </location>
</feature>
<feature type="transmembrane region" description="Helical" evidence="6">
    <location>
        <begin position="131"/>
        <end position="147"/>
    </location>
</feature>
<evidence type="ECO:0000313" key="7">
    <source>
        <dbReference type="EMBL" id="CAL1705900.1"/>
    </source>
</evidence>
<evidence type="ECO:0000313" key="8">
    <source>
        <dbReference type="Proteomes" id="UP001497453"/>
    </source>
</evidence>
<feature type="region of interest" description="Disordered" evidence="5">
    <location>
        <begin position="238"/>
        <end position="260"/>
    </location>
</feature>
<dbReference type="Pfam" id="PF04193">
    <property type="entry name" value="PQ-loop"/>
    <property type="match status" value="2"/>
</dbReference>
<dbReference type="InterPro" id="IPR006603">
    <property type="entry name" value="PQ-loop_rpt"/>
</dbReference>
<dbReference type="PANTHER" id="PTHR16201:SF37">
    <property type="entry name" value="PQ-LOOP REPEAT-CONTAINING PROTEIN"/>
    <property type="match status" value="1"/>
</dbReference>
<reference evidence="8" key="1">
    <citation type="submission" date="2024-04" db="EMBL/GenBank/DDBJ databases">
        <authorList>
            <person name="Shaw F."/>
            <person name="Minotto A."/>
        </authorList>
    </citation>
    <scope>NUCLEOTIDE SEQUENCE [LARGE SCALE GENOMIC DNA]</scope>
</reference>